<evidence type="ECO:0000313" key="1">
    <source>
        <dbReference type="EMBL" id="VAW33610.1"/>
    </source>
</evidence>
<dbReference type="AlphaFoldDB" id="A0A3B0UXZ1"/>
<sequence>MPIYIVLDRESIRSEGKSGFEQNFSLFEENSWLFDKNKEKFWQNPAFSQ</sequence>
<organism evidence="1">
    <name type="scientific">hydrothermal vent metagenome</name>
    <dbReference type="NCBI Taxonomy" id="652676"/>
    <lineage>
        <taxon>unclassified sequences</taxon>
        <taxon>metagenomes</taxon>
        <taxon>ecological metagenomes</taxon>
    </lineage>
</organism>
<accession>A0A3B0UXZ1</accession>
<dbReference type="EMBL" id="UOEW01000039">
    <property type="protein sequence ID" value="VAW33610.1"/>
    <property type="molecule type" value="Genomic_DNA"/>
</dbReference>
<reference evidence="1" key="1">
    <citation type="submission" date="2018-06" db="EMBL/GenBank/DDBJ databases">
        <authorList>
            <person name="Zhirakovskaya E."/>
        </authorList>
    </citation>
    <scope>NUCLEOTIDE SEQUENCE</scope>
</reference>
<gene>
    <name evidence="1" type="ORF">MNBD_GAMMA01-998</name>
</gene>
<protein>
    <submittedName>
        <fullName evidence="1">Uncharacterized protein</fullName>
    </submittedName>
</protein>
<name>A0A3B0UXZ1_9ZZZZ</name>
<proteinExistence type="predicted"/>